<dbReference type="Proteomes" id="UP000638043">
    <property type="component" value="Unassembled WGS sequence"/>
</dbReference>
<organism evidence="2 3">
    <name type="scientific">Microbacterium nanhaiense</name>
    <dbReference type="NCBI Taxonomy" id="1301026"/>
    <lineage>
        <taxon>Bacteria</taxon>
        <taxon>Bacillati</taxon>
        <taxon>Actinomycetota</taxon>
        <taxon>Actinomycetes</taxon>
        <taxon>Micrococcales</taxon>
        <taxon>Microbacteriaceae</taxon>
        <taxon>Microbacterium</taxon>
    </lineage>
</organism>
<evidence type="ECO:0000313" key="3">
    <source>
        <dbReference type="Proteomes" id="UP000638043"/>
    </source>
</evidence>
<evidence type="ECO:0000256" key="1">
    <source>
        <dbReference type="ARBA" id="ARBA00023118"/>
    </source>
</evidence>
<comment type="caution">
    <text evidence="2">The sequence shown here is derived from an EMBL/GenBank/DDBJ whole genome shotgun (WGS) entry which is preliminary data.</text>
</comment>
<dbReference type="InterPro" id="IPR006116">
    <property type="entry name" value="NT_2-5OAS_ClassI-CCAase"/>
</dbReference>
<dbReference type="SUPFAM" id="SSF81301">
    <property type="entry name" value="Nucleotidyltransferase"/>
    <property type="match status" value="1"/>
</dbReference>
<evidence type="ECO:0008006" key="4">
    <source>
        <dbReference type="Google" id="ProtNLM"/>
    </source>
</evidence>
<keyword evidence="1" id="KW-0051">Antiviral defense</keyword>
<sequence length="346" mass="38003">MPPRYDQIGDQMARLIQQFKDALSSIEPGDDKANAPEAHQLVRAALLSDSKLTEYGADPVLIGSYKRNVSIKRIKDVDVFVRLPEIPDGVTSQQILDRFFRVLHDEFGLDDDGHRRTKRQDRSLQVSFPEYDMYVDAVPARPHADGETWQIPQRGEDDKWVQTNPEKLTALSSEMNAAHDGYYVPIVKLIRQTRRSLLGTSKPGGFFFELATYQAFASGAVSGTDHASYYASALDEISRIVTDFVTYGIELPDPTVAGNSIRIRATDEELAAARDQFAAAANTAKVALDEEDEGQAALAFQGLLGKSGDDEDVFRMPPGFNEDGTRKASAVSAGARVVPAGSRTFG</sequence>
<protein>
    <recommendedName>
        <fullName evidence="4">Nucleotidyltransferase</fullName>
    </recommendedName>
</protein>
<evidence type="ECO:0000313" key="2">
    <source>
        <dbReference type="EMBL" id="GGO61442.1"/>
    </source>
</evidence>
<dbReference type="InterPro" id="IPR043519">
    <property type="entry name" value="NT_sf"/>
</dbReference>
<accession>A0ABQ2MY33</accession>
<dbReference type="Gene3D" id="3.30.460.10">
    <property type="entry name" value="Beta Polymerase, domain 2"/>
    <property type="match status" value="1"/>
</dbReference>
<gene>
    <name evidence="2" type="ORF">GCM10010910_09260</name>
</gene>
<reference evidence="3" key="1">
    <citation type="journal article" date="2019" name="Int. J. Syst. Evol. Microbiol.">
        <title>The Global Catalogue of Microorganisms (GCM) 10K type strain sequencing project: providing services to taxonomists for standard genome sequencing and annotation.</title>
        <authorList>
            <consortium name="The Broad Institute Genomics Platform"/>
            <consortium name="The Broad Institute Genome Sequencing Center for Infectious Disease"/>
            <person name="Wu L."/>
            <person name="Ma J."/>
        </authorList>
    </citation>
    <scope>NUCLEOTIDE SEQUENCE [LARGE SCALE GENOMIC DNA]</scope>
    <source>
        <strain evidence="3">CGMCC 4.7181</strain>
    </source>
</reference>
<dbReference type="EMBL" id="BMMQ01000002">
    <property type="protein sequence ID" value="GGO61442.1"/>
    <property type="molecule type" value="Genomic_DNA"/>
</dbReference>
<name>A0ABQ2MY33_9MICO</name>
<keyword evidence="3" id="KW-1185">Reference proteome</keyword>
<dbReference type="CDD" id="cd05400">
    <property type="entry name" value="NT_2-5OAS_ClassI-CCAase"/>
    <property type="match status" value="1"/>
</dbReference>
<dbReference type="Pfam" id="PF18144">
    <property type="entry name" value="SMODS"/>
    <property type="match status" value="1"/>
</dbReference>
<proteinExistence type="predicted"/>